<dbReference type="STRING" id="1178515.SY83_16910"/>
<organism evidence="2 3">
    <name type="scientific">Paenibacillus swuensis</name>
    <dbReference type="NCBI Taxonomy" id="1178515"/>
    <lineage>
        <taxon>Bacteria</taxon>
        <taxon>Bacillati</taxon>
        <taxon>Bacillota</taxon>
        <taxon>Bacilli</taxon>
        <taxon>Bacillales</taxon>
        <taxon>Paenibacillaceae</taxon>
        <taxon>Paenibacillus</taxon>
    </lineage>
</organism>
<feature type="transmembrane region" description="Helical" evidence="1">
    <location>
        <begin position="7"/>
        <end position="33"/>
    </location>
</feature>
<dbReference type="PATRIC" id="fig|1178515.4.peg.3400"/>
<proteinExistence type="predicted"/>
<dbReference type="EMBL" id="CP011388">
    <property type="protein sequence ID" value="ANE47683.1"/>
    <property type="molecule type" value="Genomic_DNA"/>
</dbReference>
<gene>
    <name evidence="2" type="ORF">SY83_16910</name>
</gene>
<keyword evidence="1" id="KW-1133">Transmembrane helix</keyword>
<keyword evidence="1" id="KW-0472">Membrane</keyword>
<evidence type="ECO:0000313" key="2">
    <source>
        <dbReference type="EMBL" id="ANE47683.1"/>
    </source>
</evidence>
<keyword evidence="3" id="KW-1185">Reference proteome</keyword>
<evidence type="ECO:0000313" key="3">
    <source>
        <dbReference type="Proteomes" id="UP000076927"/>
    </source>
</evidence>
<sequence length="71" mass="8007">MKRNEQILIVIVPMSAIKKFVVIDILASTVIYYCIKFPMHSVIAGTIGSITGPILIRVGLNRLNHFQLRKI</sequence>
<protein>
    <submittedName>
        <fullName evidence="2">Uncharacterized protein</fullName>
    </submittedName>
</protein>
<dbReference type="Proteomes" id="UP000076927">
    <property type="component" value="Chromosome"/>
</dbReference>
<reference evidence="2 3" key="1">
    <citation type="submission" date="2015-01" db="EMBL/GenBank/DDBJ databases">
        <title>Paenibacillus swuensis/DY6/whole genome sequencing.</title>
        <authorList>
            <person name="Kim M.K."/>
            <person name="Srinivasan S."/>
            <person name="Lee J.-J."/>
        </authorList>
    </citation>
    <scope>NUCLEOTIDE SEQUENCE [LARGE SCALE GENOMIC DNA]</scope>
    <source>
        <strain evidence="2 3">DY6</strain>
    </source>
</reference>
<dbReference type="OrthoDB" id="2650756at2"/>
<keyword evidence="1" id="KW-0812">Transmembrane</keyword>
<accession>A0A172TLM5</accession>
<dbReference type="AlphaFoldDB" id="A0A172TLM5"/>
<dbReference type="KEGG" id="pswu:SY83_16910"/>
<evidence type="ECO:0000256" key="1">
    <source>
        <dbReference type="SAM" id="Phobius"/>
    </source>
</evidence>
<name>A0A172TLM5_9BACL</name>
<feature type="transmembrane region" description="Helical" evidence="1">
    <location>
        <begin position="39"/>
        <end position="60"/>
    </location>
</feature>
<dbReference type="RefSeq" id="WP_068608623.1">
    <property type="nucleotide sequence ID" value="NZ_CP011388.1"/>
</dbReference>